<feature type="domain" description="NAD-dependent epimerase/dehydratase" evidence="1">
    <location>
        <begin position="232"/>
        <end position="263"/>
    </location>
</feature>
<dbReference type="InterPro" id="IPR036291">
    <property type="entry name" value="NAD(P)-bd_dom_sf"/>
</dbReference>
<dbReference type="Gene3D" id="3.40.50.720">
    <property type="entry name" value="NAD(P)-binding Rossmann-like Domain"/>
    <property type="match status" value="1"/>
</dbReference>
<dbReference type="PANTHER" id="PTHR12126">
    <property type="entry name" value="NADH-UBIQUINONE OXIDOREDUCTASE 39 KDA SUBUNIT-RELATED"/>
    <property type="match status" value="1"/>
</dbReference>
<dbReference type="InterPro" id="IPR001509">
    <property type="entry name" value="Epimerase_deHydtase"/>
</dbReference>
<evidence type="ECO:0000259" key="1">
    <source>
        <dbReference type="Pfam" id="PF01370"/>
    </source>
</evidence>
<proteinExistence type="predicted"/>
<protein>
    <recommendedName>
        <fullName evidence="1">NAD-dependent epimerase/dehydratase domain-containing protein</fullName>
    </recommendedName>
</protein>
<keyword evidence="3" id="KW-1185">Reference proteome</keyword>
<dbReference type="GO" id="GO:0044877">
    <property type="term" value="F:protein-containing complex binding"/>
    <property type="evidence" value="ECO:0007669"/>
    <property type="project" value="TreeGrafter"/>
</dbReference>
<gene>
    <name evidence="2" type="ORF">V8G54_008649</name>
</gene>
<evidence type="ECO:0000313" key="2">
    <source>
        <dbReference type="EMBL" id="WVZ21327.1"/>
    </source>
</evidence>
<dbReference type="Proteomes" id="UP001374535">
    <property type="component" value="Chromosome 2"/>
</dbReference>
<dbReference type="PANTHER" id="PTHR12126:SF16">
    <property type="entry name" value="MIOREX COMPLEX COMPONENT 2"/>
    <property type="match status" value="1"/>
</dbReference>
<evidence type="ECO:0000313" key="3">
    <source>
        <dbReference type="Proteomes" id="UP001374535"/>
    </source>
</evidence>
<name>A0AAQ3P5Z5_VIGMU</name>
<dbReference type="SUPFAM" id="SSF51735">
    <property type="entry name" value="NAD(P)-binding Rossmann-fold domains"/>
    <property type="match status" value="2"/>
</dbReference>
<sequence>MADSLHSNFEVGQKVSFGGFSIRDIQLPLGVILCNSYYWYGVLPKNESEDVVSEEVEAGDVKWLAGISISIASVCNFNSIAYICPTFSSSSNDKARHWVMSSGPRTKAEFNKPCEEVEVGIEPHRAKRCQQEEAPRHFPVSLVETVFHEPSLGVPNSPYKLPFLNNIRNKNSIRFHYHQMRTLLSRLIHSTPSISRLNGRNLCTDSNKVDEPFKTEEAETVNVPPPPTEKLLVLGGNGFVGSHICREALERGLSVASISRFDVFSHWTKLGCSYVGVLGLAGHPYMIPGLAMLLGIKISCVGGFGSNSYMYKINGTANINAIRAASDQGN</sequence>
<dbReference type="GO" id="GO:0005739">
    <property type="term" value="C:mitochondrion"/>
    <property type="evidence" value="ECO:0007669"/>
    <property type="project" value="TreeGrafter"/>
</dbReference>
<dbReference type="Pfam" id="PF01370">
    <property type="entry name" value="Epimerase"/>
    <property type="match status" value="1"/>
</dbReference>
<dbReference type="EMBL" id="CP144699">
    <property type="protein sequence ID" value="WVZ21327.1"/>
    <property type="molecule type" value="Genomic_DNA"/>
</dbReference>
<dbReference type="AlphaFoldDB" id="A0AAQ3P5Z5"/>
<dbReference type="InterPro" id="IPR051207">
    <property type="entry name" value="ComplexI_NDUFA9_subunit"/>
</dbReference>
<organism evidence="2 3">
    <name type="scientific">Vigna mungo</name>
    <name type="common">Black gram</name>
    <name type="synonym">Phaseolus mungo</name>
    <dbReference type="NCBI Taxonomy" id="3915"/>
    <lineage>
        <taxon>Eukaryota</taxon>
        <taxon>Viridiplantae</taxon>
        <taxon>Streptophyta</taxon>
        <taxon>Embryophyta</taxon>
        <taxon>Tracheophyta</taxon>
        <taxon>Spermatophyta</taxon>
        <taxon>Magnoliopsida</taxon>
        <taxon>eudicotyledons</taxon>
        <taxon>Gunneridae</taxon>
        <taxon>Pentapetalae</taxon>
        <taxon>rosids</taxon>
        <taxon>fabids</taxon>
        <taxon>Fabales</taxon>
        <taxon>Fabaceae</taxon>
        <taxon>Papilionoideae</taxon>
        <taxon>50 kb inversion clade</taxon>
        <taxon>NPAAA clade</taxon>
        <taxon>indigoferoid/millettioid clade</taxon>
        <taxon>Phaseoleae</taxon>
        <taxon>Vigna</taxon>
    </lineage>
</organism>
<accession>A0AAQ3P5Z5</accession>
<reference evidence="2 3" key="1">
    <citation type="journal article" date="2023" name="Life. Sci Alliance">
        <title>Evolutionary insights into 3D genome organization and epigenetic landscape of Vigna mungo.</title>
        <authorList>
            <person name="Junaid A."/>
            <person name="Singh B."/>
            <person name="Bhatia S."/>
        </authorList>
    </citation>
    <scope>NUCLEOTIDE SEQUENCE [LARGE SCALE GENOMIC DNA]</scope>
    <source>
        <strain evidence="2">Urdbean</strain>
    </source>
</reference>